<dbReference type="AlphaFoldDB" id="A0A915PMD4"/>
<evidence type="ECO:0000313" key="3">
    <source>
        <dbReference type="WBParaSite" id="sdigi.contig26.g2100.t1"/>
    </source>
</evidence>
<evidence type="ECO:0000313" key="2">
    <source>
        <dbReference type="Proteomes" id="UP000887581"/>
    </source>
</evidence>
<keyword evidence="2" id="KW-1185">Reference proteome</keyword>
<accession>A0A915PMD4</accession>
<evidence type="ECO:0000256" key="1">
    <source>
        <dbReference type="SAM" id="MobiDB-lite"/>
    </source>
</evidence>
<proteinExistence type="predicted"/>
<name>A0A915PMD4_9BILA</name>
<protein>
    <submittedName>
        <fullName evidence="3">ALMS motif domain-containing protein</fullName>
    </submittedName>
</protein>
<feature type="region of interest" description="Disordered" evidence="1">
    <location>
        <begin position="136"/>
        <end position="168"/>
    </location>
</feature>
<sequence length="328" mass="38415">MSTASYRIDKHSVAAIQPEIPLLTEETNLVTRLMADNRQLRELYLAEQRKALTERKRRIAAEARLAAFLGKKVAEMREKERSHRSNLDYDLSTVDRTNTDLLENYGDPPFIDSSHEDRIALLVMNNIKKYQNRISAVESVTRSTTSSSVKSNEHPSDSLNNKRNNTKSLSVTRLAENNLEKPESTQLSRFWLFIDKNGQTKSPVLPPLNHVQQKRKEAFIRRSNERQIRIQEASARRRELAAAKRKVAKQLLAGQAVNRDALRVLSLMDRQIYAFSPQTMKHETIRRIYKTKEFQERKKRRREEYDTHVNRLLAYSYSQVPYRFRRKC</sequence>
<reference evidence="3" key="1">
    <citation type="submission" date="2022-11" db="UniProtKB">
        <authorList>
            <consortium name="WormBaseParasite"/>
        </authorList>
    </citation>
    <scope>IDENTIFICATION</scope>
</reference>
<feature type="compositionally biased region" description="Low complexity" evidence="1">
    <location>
        <begin position="136"/>
        <end position="150"/>
    </location>
</feature>
<organism evidence="2 3">
    <name type="scientific">Setaria digitata</name>
    <dbReference type="NCBI Taxonomy" id="48799"/>
    <lineage>
        <taxon>Eukaryota</taxon>
        <taxon>Metazoa</taxon>
        <taxon>Ecdysozoa</taxon>
        <taxon>Nematoda</taxon>
        <taxon>Chromadorea</taxon>
        <taxon>Rhabditida</taxon>
        <taxon>Spirurina</taxon>
        <taxon>Spiruromorpha</taxon>
        <taxon>Filarioidea</taxon>
        <taxon>Setariidae</taxon>
        <taxon>Setaria</taxon>
    </lineage>
</organism>
<feature type="compositionally biased region" description="Polar residues" evidence="1">
    <location>
        <begin position="157"/>
        <end position="168"/>
    </location>
</feature>
<dbReference type="WBParaSite" id="sdigi.contig26.g2100.t1">
    <property type="protein sequence ID" value="sdigi.contig26.g2100.t1"/>
    <property type="gene ID" value="sdigi.contig26.g2100"/>
</dbReference>
<dbReference type="Proteomes" id="UP000887581">
    <property type="component" value="Unplaced"/>
</dbReference>